<keyword evidence="3 4" id="KW-0440">LIM domain</keyword>
<keyword evidence="7" id="KW-1185">Reference proteome</keyword>
<organism evidence="6 7">
    <name type="scientific">Thelohanellus kitauei</name>
    <name type="common">Myxosporean</name>
    <dbReference type="NCBI Taxonomy" id="669202"/>
    <lineage>
        <taxon>Eukaryota</taxon>
        <taxon>Metazoa</taxon>
        <taxon>Cnidaria</taxon>
        <taxon>Myxozoa</taxon>
        <taxon>Myxosporea</taxon>
        <taxon>Bivalvulida</taxon>
        <taxon>Platysporina</taxon>
        <taxon>Myxobolidae</taxon>
        <taxon>Thelohanellus</taxon>
    </lineage>
</organism>
<name>A0A0C2MRH6_THEKT</name>
<dbReference type="OrthoDB" id="6018297at2759"/>
<evidence type="ECO:0000256" key="1">
    <source>
        <dbReference type="ARBA" id="ARBA00022723"/>
    </source>
</evidence>
<dbReference type="GO" id="GO:0005912">
    <property type="term" value="C:adherens junction"/>
    <property type="evidence" value="ECO:0007669"/>
    <property type="project" value="TreeGrafter"/>
</dbReference>
<reference evidence="6 7" key="1">
    <citation type="journal article" date="2014" name="Genome Biol. Evol.">
        <title>The genome of the myxosporean Thelohanellus kitauei shows adaptations to nutrient acquisition within its fish host.</title>
        <authorList>
            <person name="Yang Y."/>
            <person name="Xiong J."/>
            <person name="Zhou Z."/>
            <person name="Huo F."/>
            <person name="Miao W."/>
            <person name="Ran C."/>
            <person name="Liu Y."/>
            <person name="Zhang J."/>
            <person name="Feng J."/>
            <person name="Wang M."/>
            <person name="Wang M."/>
            <person name="Wang L."/>
            <person name="Yao B."/>
        </authorList>
    </citation>
    <scope>NUCLEOTIDE SEQUENCE [LARGE SCALE GENOMIC DNA]</scope>
    <source>
        <strain evidence="6">Wuqing</strain>
    </source>
</reference>
<feature type="domain" description="LIM zinc-binding" evidence="5">
    <location>
        <begin position="296"/>
        <end position="353"/>
    </location>
</feature>
<feature type="domain" description="LIM zinc-binding" evidence="5">
    <location>
        <begin position="236"/>
        <end position="295"/>
    </location>
</feature>
<dbReference type="Proteomes" id="UP000031668">
    <property type="component" value="Unassembled WGS sequence"/>
</dbReference>
<dbReference type="GO" id="GO:0030036">
    <property type="term" value="P:actin cytoskeleton organization"/>
    <property type="evidence" value="ECO:0007669"/>
    <property type="project" value="TreeGrafter"/>
</dbReference>
<dbReference type="GO" id="GO:0003779">
    <property type="term" value="F:actin binding"/>
    <property type="evidence" value="ECO:0007669"/>
    <property type="project" value="TreeGrafter"/>
</dbReference>
<dbReference type="GO" id="GO:0030018">
    <property type="term" value="C:Z disc"/>
    <property type="evidence" value="ECO:0007669"/>
    <property type="project" value="TreeGrafter"/>
</dbReference>
<dbReference type="GO" id="GO:0046872">
    <property type="term" value="F:metal ion binding"/>
    <property type="evidence" value="ECO:0007669"/>
    <property type="project" value="UniProtKB-KW"/>
</dbReference>
<dbReference type="Gene3D" id="2.10.110.10">
    <property type="entry name" value="Cysteine Rich Protein"/>
    <property type="match status" value="4"/>
</dbReference>
<dbReference type="AlphaFoldDB" id="A0A0C2MRH6"/>
<evidence type="ECO:0000256" key="2">
    <source>
        <dbReference type="ARBA" id="ARBA00022833"/>
    </source>
</evidence>
<comment type="caution">
    <text evidence="6">The sequence shown here is derived from an EMBL/GenBank/DDBJ whole genome shotgun (WGS) entry which is preliminary data.</text>
</comment>
<keyword evidence="2 4" id="KW-0862">Zinc</keyword>
<accession>A0A0C2MRH6</accession>
<dbReference type="EMBL" id="JWZT01003413">
    <property type="protein sequence ID" value="KII66885.1"/>
    <property type="molecule type" value="Genomic_DNA"/>
</dbReference>
<protein>
    <submittedName>
        <fullName evidence="6">Paxillin 1</fullName>
    </submittedName>
</protein>
<gene>
    <name evidence="6" type="ORF">RF11_12112</name>
</gene>
<dbReference type="SUPFAM" id="SSF57716">
    <property type="entry name" value="Glucocorticoid receptor-like (DNA-binding domain)"/>
    <property type="match status" value="3"/>
</dbReference>
<dbReference type="PROSITE" id="PS00478">
    <property type="entry name" value="LIM_DOMAIN_1"/>
    <property type="match status" value="2"/>
</dbReference>
<dbReference type="SMART" id="SM00132">
    <property type="entry name" value="LIM"/>
    <property type="match status" value="4"/>
</dbReference>
<feature type="domain" description="LIM zinc-binding" evidence="5">
    <location>
        <begin position="118"/>
        <end position="177"/>
    </location>
</feature>
<dbReference type="GO" id="GO:0051371">
    <property type="term" value="F:muscle alpha-actinin binding"/>
    <property type="evidence" value="ECO:0007669"/>
    <property type="project" value="TreeGrafter"/>
</dbReference>
<evidence type="ECO:0000256" key="4">
    <source>
        <dbReference type="PROSITE-ProRule" id="PRU00125"/>
    </source>
</evidence>
<evidence type="ECO:0000313" key="7">
    <source>
        <dbReference type="Proteomes" id="UP000031668"/>
    </source>
</evidence>
<keyword evidence="1 4" id="KW-0479">Metal-binding</keyword>
<dbReference type="PROSITE" id="PS50023">
    <property type="entry name" value="LIM_DOMAIN_2"/>
    <property type="match status" value="3"/>
</dbReference>
<proteinExistence type="predicted"/>
<dbReference type="InterPro" id="IPR001781">
    <property type="entry name" value="Znf_LIM"/>
</dbReference>
<evidence type="ECO:0000256" key="3">
    <source>
        <dbReference type="ARBA" id="ARBA00023038"/>
    </source>
</evidence>
<dbReference type="GO" id="GO:0031941">
    <property type="term" value="C:filamentous actin"/>
    <property type="evidence" value="ECO:0007669"/>
    <property type="project" value="TreeGrafter"/>
</dbReference>
<dbReference type="CDD" id="cd08368">
    <property type="entry name" value="LIM"/>
    <property type="match status" value="2"/>
</dbReference>
<evidence type="ECO:0000259" key="5">
    <source>
        <dbReference type="PROSITE" id="PS50023"/>
    </source>
</evidence>
<dbReference type="GO" id="GO:0001725">
    <property type="term" value="C:stress fiber"/>
    <property type="evidence" value="ECO:0007669"/>
    <property type="project" value="TreeGrafter"/>
</dbReference>
<evidence type="ECO:0000313" key="6">
    <source>
        <dbReference type="EMBL" id="KII66885.1"/>
    </source>
</evidence>
<dbReference type="GO" id="GO:0061061">
    <property type="term" value="P:muscle structure development"/>
    <property type="evidence" value="ECO:0007669"/>
    <property type="project" value="TreeGrafter"/>
</dbReference>
<dbReference type="OMA" id="CEGCHIN"/>
<sequence length="353" mass="40889">MTSRKKSQIEMDDLLNLLAEFDVEKQSSDVELEGLATPEIFDDCREETLHQNDILKTDAVKISASENSQIQEAHDDACANKLFSELDNIIQNQEVDMELDEQGPKKKLNFEPLKGPPFRCAGCFEVIEDEMCRTEFSIWHPDHFRCIVCDKTLIEDTFYEIDYKLYCHTDYELQFLQKCTMCGGFIYDEMISVNGKHFHPEHFTCNNCSKSLKDNQYFTRESYFYCGECFGKKWGEKCTKCGKTITGNFVKALGGTWHSDCFTCKTCKKTFTGGVFRTFENNAYCELHYHEKRGSICFNCEKPIVGEFVSVGDRKFHPDHFKCSYCKKKLTETTYVEFNEKVYCPSCVDTLVS</sequence>
<dbReference type="InterPro" id="IPR050604">
    <property type="entry name" value="PDZ-LIM_domain"/>
</dbReference>
<dbReference type="FunFam" id="2.10.110.10:FF:000009">
    <property type="entry name" value="Paxillin isoform 1"/>
    <property type="match status" value="1"/>
</dbReference>
<dbReference type="PANTHER" id="PTHR24214">
    <property type="entry name" value="PDZ AND LIM DOMAIN PROTEIN ZASP"/>
    <property type="match status" value="1"/>
</dbReference>
<dbReference type="PANTHER" id="PTHR24214:SF62">
    <property type="entry name" value="LEUPAXIN"/>
    <property type="match status" value="1"/>
</dbReference>
<dbReference type="Pfam" id="PF00412">
    <property type="entry name" value="LIM"/>
    <property type="match status" value="4"/>
</dbReference>